<dbReference type="InterPro" id="IPR003439">
    <property type="entry name" value="ABC_transporter-like_ATP-bd"/>
</dbReference>
<dbReference type="EC" id="7.6.2.2" evidence="2"/>
<dbReference type="GO" id="GO:0008559">
    <property type="term" value="F:ABC-type xenobiotic transporter activity"/>
    <property type="evidence" value="ECO:0007669"/>
    <property type="project" value="UniProtKB-EC"/>
</dbReference>
<dbReference type="GO" id="GO:0005524">
    <property type="term" value="F:ATP binding"/>
    <property type="evidence" value="ECO:0007669"/>
    <property type="project" value="UniProtKB-KW"/>
</dbReference>
<evidence type="ECO:0000256" key="2">
    <source>
        <dbReference type="ARBA" id="ARBA00012191"/>
    </source>
</evidence>
<keyword evidence="8 14" id="KW-1133">Transmembrane helix</keyword>
<dbReference type="InterPro" id="IPR039421">
    <property type="entry name" value="Type_1_exporter"/>
</dbReference>
<feature type="transmembrane region" description="Helical" evidence="14">
    <location>
        <begin position="260"/>
        <end position="278"/>
    </location>
</feature>
<dbReference type="FunFam" id="3.40.50.300:FF:000218">
    <property type="entry name" value="Multidrug ABC transporter ATP-binding protein"/>
    <property type="match status" value="1"/>
</dbReference>
<evidence type="ECO:0000256" key="13">
    <source>
        <dbReference type="ARBA" id="ARBA00072598"/>
    </source>
</evidence>
<dbReference type="CDD" id="cd18551">
    <property type="entry name" value="ABC_6TM_LmrA_like"/>
    <property type="match status" value="1"/>
</dbReference>
<evidence type="ECO:0000256" key="7">
    <source>
        <dbReference type="ARBA" id="ARBA00022840"/>
    </source>
</evidence>
<evidence type="ECO:0000256" key="5">
    <source>
        <dbReference type="ARBA" id="ARBA00022692"/>
    </source>
</evidence>
<comment type="function">
    <text evidence="11">Efflux transporter for a variety of amphiphilic cationic compounds, including antibiotics.</text>
</comment>
<dbReference type="GO" id="GO:0015421">
    <property type="term" value="F:ABC-type oligopeptide transporter activity"/>
    <property type="evidence" value="ECO:0007669"/>
    <property type="project" value="TreeGrafter"/>
</dbReference>
<keyword evidence="5 14" id="KW-0812">Transmembrane</keyword>
<feature type="transmembrane region" description="Helical" evidence="14">
    <location>
        <begin position="284"/>
        <end position="302"/>
    </location>
</feature>
<evidence type="ECO:0000256" key="14">
    <source>
        <dbReference type="SAM" id="Phobius"/>
    </source>
</evidence>
<dbReference type="PATRIC" id="fig|1423802.4.peg.1360"/>
<evidence type="ECO:0000256" key="10">
    <source>
        <dbReference type="ARBA" id="ARBA00034018"/>
    </source>
</evidence>
<dbReference type="InterPro" id="IPR003593">
    <property type="entry name" value="AAA+_ATPase"/>
</dbReference>
<evidence type="ECO:0000313" key="18">
    <source>
        <dbReference type="Proteomes" id="UP000051256"/>
    </source>
</evidence>
<accession>A0A0R2D3M5</accession>
<dbReference type="PANTHER" id="PTHR43394:SF1">
    <property type="entry name" value="ATP-BINDING CASSETTE SUB-FAMILY B MEMBER 10, MITOCHONDRIAL"/>
    <property type="match status" value="1"/>
</dbReference>
<evidence type="ECO:0000256" key="6">
    <source>
        <dbReference type="ARBA" id="ARBA00022741"/>
    </source>
</evidence>
<keyword evidence="9 14" id="KW-0472">Membrane</keyword>
<feature type="domain" description="ABC transmembrane type-1" evidence="16">
    <location>
        <begin position="37"/>
        <end position="316"/>
    </location>
</feature>
<evidence type="ECO:0000256" key="1">
    <source>
        <dbReference type="ARBA" id="ARBA00004651"/>
    </source>
</evidence>
<feature type="transmembrane region" description="Helical" evidence="14">
    <location>
        <begin position="149"/>
        <end position="169"/>
    </location>
</feature>
<dbReference type="Pfam" id="PF00005">
    <property type="entry name" value="ABC_tran"/>
    <property type="match status" value="1"/>
</dbReference>
<dbReference type="FunFam" id="1.20.1560.10:FF:000011">
    <property type="entry name" value="Multidrug ABC transporter ATP-binding protein"/>
    <property type="match status" value="1"/>
</dbReference>
<dbReference type="SUPFAM" id="SSF52540">
    <property type="entry name" value="P-loop containing nucleoside triphosphate hydrolases"/>
    <property type="match status" value="1"/>
</dbReference>
<dbReference type="SMART" id="SM00382">
    <property type="entry name" value="AAA"/>
    <property type="match status" value="1"/>
</dbReference>
<dbReference type="Gene3D" id="1.20.1560.10">
    <property type="entry name" value="ABC transporter type 1, transmembrane domain"/>
    <property type="match status" value="1"/>
</dbReference>
<keyword evidence="3" id="KW-0813">Transport</keyword>
<keyword evidence="6" id="KW-0547">Nucleotide-binding</keyword>
<evidence type="ECO:0000256" key="12">
    <source>
        <dbReference type="ARBA" id="ARBA00061674"/>
    </source>
</evidence>
<evidence type="ECO:0000256" key="9">
    <source>
        <dbReference type="ARBA" id="ARBA00023136"/>
    </source>
</evidence>
<feature type="transmembrane region" description="Helical" evidence="14">
    <location>
        <begin position="69"/>
        <end position="90"/>
    </location>
</feature>
<proteinExistence type="inferred from homology"/>
<dbReference type="SUPFAM" id="SSF90123">
    <property type="entry name" value="ABC transporter transmembrane region"/>
    <property type="match status" value="1"/>
</dbReference>
<dbReference type="PROSITE" id="PS50893">
    <property type="entry name" value="ABC_TRANSPORTER_2"/>
    <property type="match status" value="1"/>
</dbReference>
<protein>
    <recommendedName>
        <fullName evidence="13">Multidrug resistance ABC transporter ATP-binding and permease protein</fullName>
        <ecNumber evidence="2">7.6.2.2</ecNumber>
    </recommendedName>
</protein>
<dbReference type="Pfam" id="PF00664">
    <property type="entry name" value="ABC_membrane"/>
    <property type="match status" value="1"/>
</dbReference>
<evidence type="ECO:0000259" key="15">
    <source>
        <dbReference type="PROSITE" id="PS50893"/>
    </source>
</evidence>
<dbReference type="InterPro" id="IPR017871">
    <property type="entry name" value="ABC_transporter-like_CS"/>
</dbReference>
<dbReference type="STRING" id="1423802.FC56_GL001341"/>
<dbReference type="PROSITE" id="PS50929">
    <property type="entry name" value="ABC_TM1F"/>
    <property type="match status" value="1"/>
</dbReference>
<feature type="domain" description="ABC transporter" evidence="15">
    <location>
        <begin position="348"/>
        <end position="583"/>
    </location>
</feature>
<comment type="similarity">
    <text evidence="12">Belongs to the ABC transporter superfamily. Multidrug exporter LmrA (TC 3.A.1.117.1) family.</text>
</comment>
<dbReference type="Proteomes" id="UP000051256">
    <property type="component" value="Unassembled WGS sequence"/>
</dbReference>
<dbReference type="AlphaFoldDB" id="A0A0R2D3M5"/>
<dbReference type="InterPro" id="IPR036640">
    <property type="entry name" value="ABC1_TM_sf"/>
</dbReference>
<dbReference type="GO" id="GO:0016887">
    <property type="term" value="F:ATP hydrolysis activity"/>
    <property type="evidence" value="ECO:0007669"/>
    <property type="project" value="InterPro"/>
</dbReference>
<sequence>MRRSIDFDEDSALNQSFTWDKFMALLNQSKPQIKLLVIGFLISLVSTGFSLVIPLFTKNLVDGFSLKNMNLSFIAIIIFAFLIQALTSAISSYMMGYMGEQTVSNLRELVWHKLVNLKITYFDNHQTGEITSRLVNDTTVVKSLVADQLPSFVSGILSMIGAFVVLFLMDWKLTLVILIAVPIVALLMVPIGNWMRNISIRMQRQTAEFNSTTTQALSESRLIKASDGEQTELTRGDNGIHQLFDTGVAEAKIMAIISPIMLLAMMGILVTVIGYGGVRVQNGTLSIGTLVAFLLYLFQIIAPATQFSQFFTQLQKTKGATARLDDLLEQPVEDLTAGKTVDVAGKTLTVDNVSFSYDKENPVLQNVSFTAHPNSVVAFVGPSGSGKSTLFSLLERFYQPDNGTITIADENINTINLQSWRSQIGYVSQDSAMLVGTIRDNLTYGLTRPVSDDELWHILSLAYADQFVRDTPEALNTQVGERGVKVSGGQRQRLAIARAFLRDPKILMLDEATASLDSQSEEMVQRALNNLMKNRTTLVIAHRLSTIVDADKIFFLEHGEITGHGNHKELLEKHELYRQYVAEQFKQ</sequence>
<dbReference type="EMBL" id="AYZR01000004">
    <property type="protein sequence ID" value="KRM94387.1"/>
    <property type="molecule type" value="Genomic_DNA"/>
</dbReference>
<dbReference type="PANTHER" id="PTHR43394">
    <property type="entry name" value="ATP-DEPENDENT PERMEASE MDL1, MITOCHONDRIAL"/>
    <property type="match status" value="1"/>
</dbReference>
<gene>
    <name evidence="17" type="ORF">FC56_GL001341</name>
</gene>
<dbReference type="RefSeq" id="WP_056977580.1">
    <property type="nucleotide sequence ID" value="NZ_AYZR01000004.1"/>
</dbReference>
<dbReference type="InterPro" id="IPR027417">
    <property type="entry name" value="P-loop_NTPase"/>
</dbReference>
<dbReference type="GO" id="GO:0005886">
    <property type="term" value="C:plasma membrane"/>
    <property type="evidence" value="ECO:0007669"/>
    <property type="project" value="UniProtKB-SubCell"/>
</dbReference>
<evidence type="ECO:0000256" key="3">
    <source>
        <dbReference type="ARBA" id="ARBA00022448"/>
    </source>
</evidence>
<dbReference type="InterPro" id="IPR011527">
    <property type="entry name" value="ABC1_TM_dom"/>
</dbReference>
<keyword evidence="4" id="KW-1003">Cell membrane</keyword>
<reference evidence="17 18" key="1">
    <citation type="journal article" date="2015" name="Genome Announc.">
        <title>Expanding the biotechnology potential of lactobacilli through comparative genomics of 213 strains and associated genera.</title>
        <authorList>
            <person name="Sun Z."/>
            <person name="Harris H.M."/>
            <person name="McCann A."/>
            <person name="Guo C."/>
            <person name="Argimon S."/>
            <person name="Zhang W."/>
            <person name="Yang X."/>
            <person name="Jeffery I.B."/>
            <person name="Cooney J.C."/>
            <person name="Kagawa T.F."/>
            <person name="Liu W."/>
            <person name="Song Y."/>
            <person name="Salvetti E."/>
            <person name="Wrobel A."/>
            <person name="Rasinkangas P."/>
            <person name="Parkhill J."/>
            <person name="Rea M.C."/>
            <person name="O'Sullivan O."/>
            <person name="Ritari J."/>
            <person name="Douillard F.P."/>
            <person name="Paul Ross R."/>
            <person name="Yang R."/>
            <person name="Briner A.E."/>
            <person name="Felis G.E."/>
            <person name="de Vos W.M."/>
            <person name="Barrangou R."/>
            <person name="Klaenhammer T.R."/>
            <person name="Caufield P.W."/>
            <person name="Cui Y."/>
            <person name="Zhang H."/>
            <person name="O'Toole P.W."/>
        </authorList>
    </citation>
    <scope>NUCLEOTIDE SEQUENCE [LARGE SCALE GENOMIC DNA]</scope>
    <source>
        <strain evidence="17 18">DSM 24302</strain>
    </source>
</reference>
<dbReference type="Gene3D" id="3.40.50.300">
    <property type="entry name" value="P-loop containing nucleotide triphosphate hydrolases"/>
    <property type="match status" value="1"/>
</dbReference>
<keyword evidence="18" id="KW-1185">Reference proteome</keyword>
<name>A0A0R2D3M5_9LACO</name>
<comment type="catalytic activity">
    <reaction evidence="10">
        <text>ATP + H2O + xenobioticSide 1 = ADP + phosphate + xenobioticSide 2.</text>
        <dbReference type="EC" id="7.6.2.2"/>
    </reaction>
</comment>
<organism evidence="17 18">
    <name type="scientific">Lentilactobacillus senioris DSM 24302 = JCM 17472</name>
    <dbReference type="NCBI Taxonomy" id="1423802"/>
    <lineage>
        <taxon>Bacteria</taxon>
        <taxon>Bacillati</taxon>
        <taxon>Bacillota</taxon>
        <taxon>Bacilli</taxon>
        <taxon>Lactobacillales</taxon>
        <taxon>Lactobacillaceae</taxon>
        <taxon>Lentilactobacillus</taxon>
    </lineage>
</organism>
<keyword evidence="7" id="KW-0067">ATP-binding</keyword>
<feature type="transmembrane region" description="Helical" evidence="14">
    <location>
        <begin position="35"/>
        <end position="57"/>
    </location>
</feature>
<evidence type="ECO:0000259" key="16">
    <source>
        <dbReference type="PROSITE" id="PS50929"/>
    </source>
</evidence>
<evidence type="ECO:0000256" key="11">
    <source>
        <dbReference type="ARBA" id="ARBA00059943"/>
    </source>
</evidence>
<comment type="caution">
    <text evidence="17">The sequence shown here is derived from an EMBL/GenBank/DDBJ whole genome shotgun (WGS) entry which is preliminary data.</text>
</comment>
<feature type="transmembrane region" description="Helical" evidence="14">
    <location>
        <begin position="175"/>
        <end position="195"/>
    </location>
</feature>
<comment type="subcellular location">
    <subcellularLocation>
        <location evidence="1">Cell membrane</location>
        <topology evidence="1">Multi-pass membrane protein</topology>
    </subcellularLocation>
</comment>
<evidence type="ECO:0000256" key="4">
    <source>
        <dbReference type="ARBA" id="ARBA00022475"/>
    </source>
</evidence>
<evidence type="ECO:0000256" key="8">
    <source>
        <dbReference type="ARBA" id="ARBA00022989"/>
    </source>
</evidence>
<dbReference type="PROSITE" id="PS00211">
    <property type="entry name" value="ABC_TRANSPORTER_1"/>
    <property type="match status" value="1"/>
</dbReference>
<evidence type="ECO:0000313" key="17">
    <source>
        <dbReference type="EMBL" id="KRM94387.1"/>
    </source>
</evidence>